<organism evidence="6 7">
    <name type="scientific">Rubrivivax rivuli</name>
    <dbReference type="NCBI Taxonomy" id="1862385"/>
    <lineage>
        <taxon>Bacteria</taxon>
        <taxon>Pseudomonadati</taxon>
        <taxon>Pseudomonadota</taxon>
        <taxon>Betaproteobacteria</taxon>
        <taxon>Burkholderiales</taxon>
        <taxon>Sphaerotilaceae</taxon>
        <taxon>Rubrivivax</taxon>
    </lineage>
</organism>
<comment type="subcellular location">
    <subcellularLocation>
        <location evidence="1">Membrane</location>
    </subcellularLocation>
</comment>
<dbReference type="SUPFAM" id="SSF58104">
    <property type="entry name" value="Methyl-accepting chemotaxis protein (MCP) signaling domain"/>
    <property type="match status" value="1"/>
</dbReference>
<evidence type="ECO:0000256" key="2">
    <source>
        <dbReference type="ARBA" id="ARBA00022481"/>
    </source>
</evidence>
<proteinExistence type="inferred from homology"/>
<gene>
    <name evidence="6" type="ORF">EOE66_19665</name>
</gene>
<dbReference type="OrthoDB" id="1884279at2"/>
<accession>A0A437RAP5</accession>
<name>A0A437RAP5_9BURK</name>
<evidence type="ECO:0000313" key="7">
    <source>
        <dbReference type="Proteomes" id="UP000285575"/>
    </source>
</evidence>
<dbReference type="Gene3D" id="1.10.287.950">
    <property type="entry name" value="Methyl-accepting chemotaxis protein"/>
    <property type="match status" value="1"/>
</dbReference>
<sequence length="526" mass="54695">MKLSLKLPLAFGLALLLALGASLYGVYSLNQSIAHYATEVRAASAGAFSARRLESLFKTQVQEWKNVLLRGKDPQALDRHWGAFVQSERDVTEAAKALLAALPEGPARKRLAQFTAAHASMGQGYRRAFDAFLAAERDPVAGDGAVRGMDREPAKLLAEVGEMLAASGAATAAQAHADGQRATVISLTLMGVVGVATLLGAVGFSRTITSRLGGEPEAAADLARAVAQGDLTVHIDLQAGDRSSLMAQLKAMQEGLVRVVSDVRSNAQSVACGSAQIAQGNADLSQRTEAQSGALQQTAATMEELDTTVRRNADHAQRANQLAQSASCVAVRGGEVVGQVVETMRDISERSRKIADIIGTIDGIAFQTNILALNASVESARAGEQGRGFAVVASEVRSLAQRSAAAAKEIKSLIGASAERVEQGMALVDQAGRTMGEVVSSIRRVTDLVGEISAASQAQSSGVAQVGQAVGQMDRSTQQNAALVEQSAAAAESLNSQASKLVEVVSVFKLAQDRHALAPGGAHSLT</sequence>
<evidence type="ECO:0000256" key="4">
    <source>
        <dbReference type="PROSITE-ProRule" id="PRU00284"/>
    </source>
</evidence>
<comment type="caution">
    <text evidence="6">The sequence shown here is derived from an EMBL/GenBank/DDBJ whole genome shotgun (WGS) entry which is preliminary data.</text>
</comment>
<dbReference type="FunFam" id="1.10.287.950:FF:000001">
    <property type="entry name" value="Methyl-accepting chemotaxis sensory transducer"/>
    <property type="match status" value="1"/>
</dbReference>
<dbReference type="InterPro" id="IPR004090">
    <property type="entry name" value="Chemotax_Me-accpt_rcpt"/>
</dbReference>
<dbReference type="Proteomes" id="UP000285575">
    <property type="component" value="Unassembled WGS sequence"/>
</dbReference>
<keyword evidence="4" id="KW-0807">Transducer</keyword>
<reference evidence="6 7" key="1">
    <citation type="submission" date="2019-01" db="EMBL/GenBank/DDBJ databases">
        <authorList>
            <person name="Chen W.-M."/>
        </authorList>
    </citation>
    <scope>NUCLEOTIDE SEQUENCE [LARGE SCALE GENOMIC DNA]</scope>
    <source>
        <strain evidence="6 7">KYPY4</strain>
    </source>
</reference>
<dbReference type="CDD" id="cd11386">
    <property type="entry name" value="MCP_signal"/>
    <property type="match status" value="1"/>
</dbReference>
<dbReference type="SMART" id="SM00283">
    <property type="entry name" value="MA"/>
    <property type="match status" value="1"/>
</dbReference>
<evidence type="ECO:0000259" key="5">
    <source>
        <dbReference type="PROSITE" id="PS50111"/>
    </source>
</evidence>
<dbReference type="Pfam" id="PF00015">
    <property type="entry name" value="MCPsignal"/>
    <property type="match status" value="1"/>
</dbReference>
<dbReference type="GO" id="GO:0007165">
    <property type="term" value="P:signal transduction"/>
    <property type="evidence" value="ECO:0007669"/>
    <property type="project" value="UniProtKB-KW"/>
</dbReference>
<comment type="similarity">
    <text evidence="3">Belongs to the methyl-accepting chemotaxis (MCP) protein family.</text>
</comment>
<keyword evidence="7" id="KW-1185">Reference proteome</keyword>
<dbReference type="EMBL" id="SACR01000006">
    <property type="protein sequence ID" value="RVU43876.1"/>
    <property type="molecule type" value="Genomic_DNA"/>
</dbReference>
<dbReference type="PRINTS" id="PR00260">
    <property type="entry name" value="CHEMTRNSDUCR"/>
</dbReference>
<dbReference type="PANTHER" id="PTHR43531:SF14">
    <property type="entry name" value="METHYL-ACCEPTING CHEMOTAXIS PROTEIN I-RELATED"/>
    <property type="match status" value="1"/>
</dbReference>
<evidence type="ECO:0000256" key="1">
    <source>
        <dbReference type="ARBA" id="ARBA00004370"/>
    </source>
</evidence>
<dbReference type="InterPro" id="IPR051310">
    <property type="entry name" value="MCP_chemotaxis"/>
</dbReference>
<dbReference type="GO" id="GO:0005886">
    <property type="term" value="C:plasma membrane"/>
    <property type="evidence" value="ECO:0007669"/>
    <property type="project" value="TreeGrafter"/>
</dbReference>
<dbReference type="InterPro" id="IPR004089">
    <property type="entry name" value="MCPsignal_dom"/>
</dbReference>
<dbReference type="GO" id="GO:0006935">
    <property type="term" value="P:chemotaxis"/>
    <property type="evidence" value="ECO:0007669"/>
    <property type="project" value="InterPro"/>
</dbReference>
<feature type="domain" description="Methyl-accepting transducer" evidence="5">
    <location>
        <begin position="266"/>
        <end position="495"/>
    </location>
</feature>
<dbReference type="GO" id="GO:0004888">
    <property type="term" value="F:transmembrane signaling receptor activity"/>
    <property type="evidence" value="ECO:0007669"/>
    <property type="project" value="InterPro"/>
</dbReference>
<dbReference type="PROSITE" id="PS50111">
    <property type="entry name" value="CHEMOTAXIS_TRANSDUC_2"/>
    <property type="match status" value="1"/>
</dbReference>
<dbReference type="AlphaFoldDB" id="A0A437RAP5"/>
<dbReference type="PANTHER" id="PTHR43531">
    <property type="entry name" value="PROTEIN ICFG"/>
    <property type="match status" value="1"/>
</dbReference>
<keyword evidence="2" id="KW-0488">Methylation</keyword>
<protein>
    <submittedName>
        <fullName evidence="6">Methyl-accepting chemotaxis protein</fullName>
    </submittedName>
</protein>
<evidence type="ECO:0000256" key="3">
    <source>
        <dbReference type="ARBA" id="ARBA00029447"/>
    </source>
</evidence>
<evidence type="ECO:0000313" key="6">
    <source>
        <dbReference type="EMBL" id="RVU43876.1"/>
    </source>
</evidence>
<dbReference type="RefSeq" id="WP_128230435.1">
    <property type="nucleotide sequence ID" value="NZ_SACR01000006.1"/>
</dbReference>